<accession>A0ABR1QZZ0</accession>
<evidence type="ECO:0000313" key="1">
    <source>
        <dbReference type="EMBL" id="KAK7994299.1"/>
    </source>
</evidence>
<name>A0ABR1QZZ0_9PEZI</name>
<dbReference type="Proteomes" id="UP001396898">
    <property type="component" value="Unassembled WGS sequence"/>
</dbReference>
<sequence length="111" mass="12811">MEEPQKSGGKVQPWKRLLPEIGSESDALDICLVSDRPWVRLQLAEEARINTAGPRQLRYPEYEPYRRPDPFPQIYKAEKGRYVPPEEGDGRQPFAANAWSDAMRKLDAKKE</sequence>
<dbReference type="EMBL" id="JAQQWI010000024">
    <property type="protein sequence ID" value="KAK7994299.1"/>
    <property type="molecule type" value="Genomic_DNA"/>
</dbReference>
<keyword evidence="2" id="KW-1185">Reference proteome</keyword>
<organism evidence="1 2">
    <name type="scientific">Apiospora marii</name>
    <dbReference type="NCBI Taxonomy" id="335849"/>
    <lineage>
        <taxon>Eukaryota</taxon>
        <taxon>Fungi</taxon>
        <taxon>Dikarya</taxon>
        <taxon>Ascomycota</taxon>
        <taxon>Pezizomycotina</taxon>
        <taxon>Sordariomycetes</taxon>
        <taxon>Xylariomycetidae</taxon>
        <taxon>Amphisphaeriales</taxon>
        <taxon>Apiosporaceae</taxon>
        <taxon>Apiospora</taxon>
    </lineage>
</organism>
<proteinExistence type="predicted"/>
<comment type="caution">
    <text evidence="1">The sequence shown here is derived from an EMBL/GenBank/DDBJ whole genome shotgun (WGS) entry which is preliminary data.</text>
</comment>
<reference evidence="1 2" key="1">
    <citation type="submission" date="2023-01" db="EMBL/GenBank/DDBJ databases">
        <title>Analysis of 21 Apiospora genomes using comparative genomics revels a genus with tremendous synthesis potential of carbohydrate active enzymes and secondary metabolites.</title>
        <authorList>
            <person name="Sorensen T."/>
        </authorList>
    </citation>
    <scope>NUCLEOTIDE SEQUENCE [LARGE SCALE GENOMIC DNA]</scope>
    <source>
        <strain evidence="1 2">CBS 20057</strain>
    </source>
</reference>
<gene>
    <name evidence="1" type="ORF">PG991_015887</name>
</gene>
<evidence type="ECO:0000313" key="2">
    <source>
        <dbReference type="Proteomes" id="UP001396898"/>
    </source>
</evidence>
<protein>
    <submittedName>
        <fullName evidence="1">Uncharacterized protein</fullName>
    </submittedName>
</protein>